<gene>
    <name evidence="2" type="ORF">BS78_K157100</name>
</gene>
<reference evidence="2 3" key="1">
    <citation type="submission" date="2022-10" db="EMBL/GenBank/DDBJ databases">
        <title>WGS assembly of Paspalum vaginatum 540-79.</title>
        <authorList>
            <person name="Sun G."/>
            <person name="Wase N."/>
            <person name="Shu S."/>
            <person name="Jenkins J."/>
            <person name="Zhou B."/>
            <person name="Torres-Rodriguez J."/>
            <person name="Chen C."/>
            <person name="Sandor L."/>
            <person name="Plott C."/>
            <person name="Yoshinga Y."/>
            <person name="Daum C."/>
            <person name="Qi P."/>
            <person name="Barry K."/>
            <person name="Lipzen A."/>
            <person name="Berry L."/>
            <person name="Pedersen C."/>
            <person name="Gottilla T."/>
            <person name="Foltz A."/>
            <person name="Yu H."/>
            <person name="O'Malley R."/>
            <person name="Zhang C."/>
            <person name="Devos K."/>
            <person name="Sigmon B."/>
            <person name="Yu B."/>
            <person name="Obata T."/>
            <person name="Schmutz J."/>
            <person name="Schnable J."/>
        </authorList>
    </citation>
    <scope>NUCLEOTIDE SEQUENCE [LARGE SCALE GENOMIC DNA]</scope>
    <source>
        <strain evidence="3">cv. 540-79</strain>
    </source>
</reference>
<keyword evidence="3" id="KW-1185">Reference proteome</keyword>
<dbReference type="AlphaFoldDB" id="A0A9W8CCS3"/>
<proteinExistence type="predicted"/>
<organism evidence="2 3">
    <name type="scientific">Paspalum vaginatum</name>
    <name type="common">seashore paspalum</name>
    <dbReference type="NCBI Taxonomy" id="158149"/>
    <lineage>
        <taxon>Eukaryota</taxon>
        <taxon>Viridiplantae</taxon>
        <taxon>Streptophyta</taxon>
        <taxon>Embryophyta</taxon>
        <taxon>Tracheophyta</taxon>
        <taxon>Spermatophyta</taxon>
        <taxon>Magnoliopsida</taxon>
        <taxon>Liliopsida</taxon>
        <taxon>Poales</taxon>
        <taxon>Poaceae</taxon>
        <taxon>PACMAD clade</taxon>
        <taxon>Panicoideae</taxon>
        <taxon>Andropogonodae</taxon>
        <taxon>Paspaleae</taxon>
        <taxon>Paspalinae</taxon>
        <taxon>Paspalum</taxon>
    </lineage>
</organism>
<feature type="region of interest" description="Disordered" evidence="1">
    <location>
        <begin position="111"/>
        <end position="134"/>
    </location>
</feature>
<evidence type="ECO:0000313" key="2">
    <source>
        <dbReference type="EMBL" id="KAJ1253898.1"/>
    </source>
</evidence>
<sequence length="179" mass="19619">MIVYKYALYQNDPEAKKIYVQQEPRIGLAKSRRTGDGTSPEEELGVRARGAGCGRAREEEEEEEEAAPRADLTASRSEARRGAPPGGSACWLPAGGGRALATGAGEDWATRAAGERGQRAGVEERTRSRRADEKTTARWGAAGSREEIRLAGLFFFLLHIYDQPTIAYFLPVRSAQMVY</sequence>
<feature type="compositionally biased region" description="Basic and acidic residues" evidence="1">
    <location>
        <begin position="113"/>
        <end position="134"/>
    </location>
</feature>
<name>A0A9W8CCS3_9POAL</name>
<protein>
    <submittedName>
        <fullName evidence="2">Uncharacterized protein</fullName>
    </submittedName>
</protein>
<accession>A0A9W8CCS3</accession>
<dbReference type="EMBL" id="MU630523">
    <property type="protein sequence ID" value="KAJ1253898.1"/>
    <property type="molecule type" value="Genomic_DNA"/>
</dbReference>
<feature type="region of interest" description="Disordered" evidence="1">
    <location>
        <begin position="25"/>
        <end position="94"/>
    </location>
</feature>
<comment type="caution">
    <text evidence="2">The sequence shown here is derived from an EMBL/GenBank/DDBJ whole genome shotgun (WGS) entry which is preliminary data.</text>
</comment>
<dbReference type="Proteomes" id="UP001164776">
    <property type="component" value="Unassembled WGS sequence"/>
</dbReference>
<evidence type="ECO:0000256" key="1">
    <source>
        <dbReference type="SAM" id="MobiDB-lite"/>
    </source>
</evidence>
<evidence type="ECO:0000313" key="3">
    <source>
        <dbReference type="Proteomes" id="UP001164776"/>
    </source>
</evidence>